<dbReference type="Proteomes" id="UP000054217">
    <property type="component" value="Unassembled WGS sequence"/>
</dbReference>
<gene>
    <name evidence="2" type="ORF">M404DRAFT_261677</name>
</gene>
<name>A0A0C3PL14_PISTI</name>
<reference evidence="3" key="2">
    <citation type="submission" date="2015-01" db="EMBL/GenBank/DDBJ databases">
        <title>Evolutionary Origins and Diversification of the Mycorrhizal Mutualists.</title>
        <authorList>
            <consortium name="DOE Joint Genome Institute"/>
            <consortium name="Mycorrhizal Genomics Consortium"/>
            <person name="Kohler A."/>
            <person name="Kuo A."/>
            <person name="Nagy L.G."/>
            <person name="Floudas D."/>
            <person name="Copeland A."/>
            <person name="Barry K.W."/>
            <person name="Cichocki N."/>
            <person name="Veneault-Fourrey C."/>
            <person name="LaButti K."/>
            <person name="Lindquist E.A."/>
            <person name="Lipzen A."/>
            <person name="Lundell T."/>
            <person name="Morin E."/>
            <person name="Murat C."/>
            <person name="Riley R."/>
            <person name="Ohm R."/>
            <person name="Sun H."/>
            <person name="Tunlid A."/>
            <person name="Henrissat B."/>
            <person name="Grigoriev I.V."/>
            <person name="Hibbett D.S."/>
            <person name="Martin F."/>
        </authorList>
    </citation>
    <scope>NUCLEOTIDE SEQUENCE [LARGE SCALE GENOMIC DNA]</scope>
    <source>
        <strain evidence="3">Marx 270</strain>
    </source>
</reference>
<keyword evidence="1" id="KW-1133">Transmembrane helix</keyword>
<keyword evidence="3" id="KW-1185">Reference proteome</keyword>
<organism evidence="2 3">
    <name type="scientific">Pisolithus tinctorius Marx 270</name>
    <dbReference type="NCBI Taxonomy" id="870435"/>
    <lineage>
        <taxon>Eukaryota</taxon>
        <taxon>Fungi</taxon>
        <taxon>Dikarya</taxon>
        <taxon>Basidiomycota</taxon>
        <taxon>Agaricomycotina</taxon>
        <taxon>Agaricomycetes</taxon>
        <taxon>Agaricomycetidae</taxon>
        <taxon>Boletales</taxon>
        <taxon>Sclerodermatineae</taxon>
        <taxon>Pisolithaceae</taxon>
        <taxon>Pisolithus</taxon>
    </lineage>
</organism>
<feature type="transmembrane region" description="Helical" evidence="1">
    <location>
        <begin position="14"/>
        <end position="35"/>
    </location>
</feature>
<dbReference type="HOGENOM" id="CLU_2427905_0_0_1"/>
<keyword evidence="1" id="KW-0812">Transmembrane</keyword>
<dbReference type="InParanoid" id="A0A0C3PL14"/>
<evidence type="ECO:0000313" key="3">
    <source>
        <dbReference type="Proteomes" id="UP000054217"/>
    </source>
</evidence>
<sequence length="91" mass="10289">MPMRCAADLSFPNVFFVVLFLLRHNLTSILILILASSYVCHMYIATEASNEIGPIQTPTIGVELKTSMFITLKPISLLFPHQFQWSNLEGF</sequence>
<reference evidence="2 3" key="1">
    <citation type="submission" date="2014-04" db="EMBL/GenBank/DDBJ databases">
        <authorList>
            <consortium name="DOE Joint Genome Institute"/>
            <person name="Kuo A."/>
            <person name="Kohler A."/>
            <person name="Costa M.D."/>
            <person name="Nagy L.G."/>
            <person name="Floudas D."/>
            <person name="Copeland A."/>
            <person name="Barry K.W."/>
            <person name="Cichocki N."/>
            <person name="Veneault-Fourrey C."/>
            <person name="LaButti K."/>
            <person name="Lindquist E.A."/>
            <person name="Lipzen A."/>
            <person name="Lundell T."/>
            <person name="Morin E."/>
            <person name="Murat C."/>
            <person name="Sun H."/>
            <person name="Tunlid A."/>
            <person name="Henrissat B."/>
            <person name="Grigoriev I.V."/>
            <person name="Hibbett D.S."/>
            <person name="Martin F."/>
            <person name="Nordberg H.P."/>
            <person name="Cantor M.N."/>
            <person name="Hua S.X."/>
        </authorList>
    </citation>
    <scope>NUCLEOTIDE SEQUENCE [LARGE SCALE GENOMIC DNA]</scope>
    <source>
        <strain evidence="2 3">Marx 270</strain>
    </source>
</reference>
<accession>A0A0C3PL14</accession>
<dbReference type="EMBL" id="KN831954">
    <property type="protein sequence ID" value="KIO09381.1"/>
    <property type="molecule type" value="Genomic_DNA"/>
</dbReference>
<evidence type="ECO:0000313" key="2">
    <source>
        <dbReference type="EMBL" id="KIO09381.1"/>
    </source>
</evidence>
<evidence type="ECO:0000256" key="1">
    <source>
        <dbReference type="SAM" id="Phobius"/>
    </source>
</evidence>
<proteinExistence type="predicted"/>
<keyword evidence="1" id="KW-0472">Membrane</keyword>
<dbReference type="AlphaFoldDB" id="A0A0C3PL14"/>
<protein>
    <submittedName>
        <fullName evidence="2">Uncharacterized protein</fullName>
    </submittedName>
</protein>